<feature type="compositionally biased region" description="Pro residues" evidence="1">
    <location>
        <begin position="213"/>
        <end position="228"/>
    </location>
</feature>
<dbReference type="Gene3D" id="3.90.226.10">
    <property type="entry name" value="2-enoyl-CoA Hydratase, Chain A, domain 1"/>
    <property type="match status" value="1"/>
</dbReference>
<evidence type="ECO:0000256" key="1">
    <source>
        <dbReference type="SAM" id="MobiDB-lite"/>
    </source>
</evidence>
<feature type="signal peptide" evidence="2">
    <location>
        <begin position="1"/>
        <end position="30"/>
    </location>
</feature>
<evidence type="ECO:0000259" key="3">
    <source>
        <dbReference type="SMART" id="SM00287"/>
    </source>
</evidence>
<dbReference type="EMBL" id="RJJU01000012">
    <property type="protein sequence ID" value="RUM10565.1"/>
    <property type="molecule type" value="Genomic_DNA"/>
</dbReference>
<protein>
    <recommendedName>
        <fullName evidence="3">SH3b domain-containing protein</fullName>
    </recommendedName>
</protein>
<accession>A0ABY0B4Z0</accession>
<dbReference type="InterPro" id="IPR029045">
    <property type="entry name" value="ClpP/crotonase-like_dom_sf"/>
</dbReference>
<dbReference type="Proteomes" id="UP000272004">
    <property type="component" value="Unassembled WGS sequence"/>
</dbReference>
<comment type="caution">
    <text evidence="4">The sequence shown here is derived from an EMBL/GenBank/DDBJ whole genome shotgun (WGS) entry which is preliminary data.</text>
</comment>
<evidence type="ECO:0000313" key="5">
    <source>
        <dbReference type="Proteomes" id="UP000272004"/>
    </source>
</evidence>
<evidence type="ECO:0000256" key="2">
    <source>
        <dbReference type="SAM" id="SignalP"/>
    </source>
</evidence>
<keyword evidence="2" id="KW-0732">Signal</keyword>
<name>A0ABY0B4Z0_9HYPH</name>
<dbReference type="Gene3D" id="2.30.30.40">
    <property type="entry name" value="SH3 Domains"/>
    <property type="match status" value="1"/>
</dbReference>
<sequence length="406" mass="43531">MPSLCWVKYKGAAWVAVLGLLTLSANTALAALSYTAQVTDNGLRYLVVNGEFETTDDLSKFVASIQISNTQAVTFNSPGGSVVKAMELGRLIRSLRLDTIQIRNMECASACSLAFMGGILRLAQPGSIGVHKSSFSEDPTLNVADAVSAIQQMTANVIAYMTEMGVDPALLQLALTYNSDDIRYLSGSEMEKYHLTMTGTQPSADQDPQRASMPPPNISPPVLPPTAPQYPGAQANLPPPTVEPPSFAIPTAKSGRVQNYNGQAPLKAAPSSASRTVVTFMNGSALTILDDTGKWFHVKVGNRVGYMFHSWVWVAEYGAGPYGTQFVQVKSFDNYAQTEQYVRGSPLPLTAFLASNGWFAITLDRTLDPDGAEALLTKLKASGSIPDDAIATWGNAFVRKVCCTGR</sequence>
<organism evidence="4 5">
    <name type="scientific">Rhizobium fabae</name>
    <dbReference type="NCBI Taxonomy" id="573179"/>
    <lineage>
        <taxon>Bacteria</taxon>
        <taxon>Pseudomonadati</taxon>
        <taxon>Pseudomonadota</taxon>
        <taxon>Alphaproteobacteria</taxon>
        <taxon>Hyphomicrobiales</taxon>
        <taxon>Rhizobiaceae</taxon>
        <taxon>Rhizobium/Agrobacterium group</taxon>
        <taxon>Rhizobium</taxon>
    </lineage>
</organism>
<evidence type="ECO:0000313" key="4">
    <source>
        <dbReference type="EMBL" id="RUM10565.1"/>
    </source>
</evidence>
<feature type="domain" description="SH3b" evidence="3">
    <location>
        <begin position="252"/>
        <end position="316"/>
    </location>
</feature>
<keyword evidence="5" id="KW-1185">Reference proteome</keyword>
<reference evidence="4 5" key="1">
    <citation type="submission" date="2018-11" db="EMBL/GenBank/DDBJ databases">
        <authorList>
            <person name="Huo Y."/>
        </authorList>
    </citation>
    <scope>NUCLEOTIDE SEQUENCE [LARGE SCALE GENOMIC DNA]</scope>
    <source>
        <strain evidence="4 5">CCBAU 33202</strain>
    </source>
</reference>
<dbReference type="InterPro" id="IPR003646">
    <property type="entry name" value="SH3-like_bac-type"/>
</dbReference>
<feature type="region of interest" description="Disordered" evidence="1">
    <location>
        <begin position="199"/>
        <end position="253"/>
    </location>
</feature>
<feature type="chain" id="PRO_5046641963" description="SH3b domain-containing protein" evidence="2">
    <location>
        <begin position="31"/>
        <end position="406"/>
    </location>
</feature>
<proteinExistence type="predicted"/>
<dbReference type="SMART" id="SM00287">
    <property type="entry name" value="SH3b"/>
    <property type="match status" value="1"/>
</dbReference>
<dbReference type="SUPFAM" id="SSF52096">
    <property type="entry name" value="ClpP/crotonase"/>
    <property type="match status" value="1"/>
</dbReference>
<gene>
    <name evidence="4" type="ORF">EFB14_22760</name>
</gene>